<keyword evidence="12" id="KW-1185">Reference proteome</keyword>
<evidence type="ECO:0000256" key="5">
    <source>
        <dbReference type="ARBA" id="ARBA00022833"/>
    </source>
</evidence>
<dbReference type="RefSeq" id="WP_035911010.1">
    <property type="nucleotide sequence ID" value="NZ_AVPJ01000001.1"/>
</dbReference>
<evidence type="ECO:0000256" key="4">
    <source>
        <dbReference type="ARBA" id="ARBA00022801"/>
    </source>
</evidence>
<dbReference type="InterPro" id="IPR000834">
    <property type="entry name" value="Peptidase_M14"/>
</dbReference>
<keyword evidence="3" id="KW-0645">Protease</keyword>
<dbReference type="SMART" id="SM00631">
    <property type="entry name" value="Zn_pept"/>
    <property type="match status" value="1"/>
</dbReference>
<comment type="cofactor">
    <cofactor evidence="1">
        <name>Zn(2+)</name>
        <dbReference type="ChEBI" id="CHEBI:29105"/>
    </cofactor>
</comment>
<dbReference type="GO" id="GO:0004181">
    <property type="term" value="F:metallocarboxypeptidase activity"/>
    <property type="evidence" value="ECO:0007669"/>
    <property type="project" value="InterPro"/>
</dbReference>
<protein>
    <submittedName>
        <fullName evidence="11">Peptidase M14</fullName>
    </submittedName>
</protein>
<accession>A0A0A0JBD4</accession>
<comment type="caution">
    <text evidence="11">The sequence shown here is derived from an EMBL/GenBank/DDBJ whole genome shotgun (WGS) entry which is preliminary data.</text>
</comment>
<feature type="region of interest" description="Disordered" evidence="8">
    <location>
        <begin position="531"/>
        <end position="552"/>
    </location>
</feature>
<dbReference type="PANTHER" id="PTHR11705">
    <property type="entry name" value="PROTEASE FAMILY M14 CARBOXYPEPTIDASE A,B"/>
    <property type="match status" value="1"/>
</dbReference>
<keyword evidence="6" id="KW-0482">Metalloprotease</keyword>
<evidence type="ECO:0000259" key="10">
    <source>
        <dbReference type="PROSITE" id="PS52035"/>
    </source>
</evidence>
<sequence length="695" mass="73706">MRITRVGPAVVAATSLAIAGLAGVGVATAAPQPNTTDDKVQIVTVHAKTQAERSAVNELGLDTTEHADETGVDVVLHGRQDADKLRAAGHKWTVKVADLRAADRANNAMDKAYAASVAESELPSGRTSYRTLAEFNAEMAELADKYPNQVKPLTLENPSVLGKPVHGIEITNDAAKVDDGKPVFLLMGAHHAREWPSSEHAMEFAYDLLESGDSRNAGLLKNMRTIVVPVVNVDGFEISRGASPIGDFSTFDYEMKRKNCSISANTPARFTTGTCDDNLAGRLRGTDPNRNYPGFWGGPGASTNWSSDTYRGDGPGSEPEIDNIRKLVSGRQVTTLISNHTYSNLVLRPPAIAATGFTPDEVQYRQLGADMAAHNDYANIPSFGLYDTSGGTEDWSYWNTGGYGFTFEIGTEGFHPPYETGVVAEYAGLAPAAGAGKGGNREAYYRIAAATMDPSMHSTIKGTAPANTKLTIRKTYEGRTSPVIQPNGTVGDPLTYTDVLTSSLEGKGGKFSWAVNPSTRPIVAGRYGRDAVAPQQPSSPIANPAGVPASGGGSEFTDVTIEGLPKYDNGKVVFTFGWEGPNPDPNVDWDFYIYDSAGNQVASAATLANPEIAAALDPVPGGYRVEAVNYGGGSAADWTGTMSFEAPSPAIVTGVKETWNLTCTNKQGKVLGSRSIVVDRGQAVDVGNPCNRKEK</sequence>
<feature type="active site" description="Proton donor/acceptor" evidence="7">
    <location>
        <position position="408"/>
    </location>
</feature>
<evidence type="ECO:0000256" key="1">
    <source>
        <dbReference type="ARBA" id="ARBA00001947"/>
    </source>
</evidence>
<reference evidence="11 12" key="1">
    <citation type="submission" date="2013-08" db="EMBL/GenBank/DDBJ databases">
        <title>The genome sequence of Knoellia sinensis.</title>
        <authorList>
            <person name="Zhu W."/>
            <person name="Wang G."/>
        </authorList>
    </citation>
    <scope>NUCLEOTIDE SEQUENCE [LARGE SCALE GENOMIC DNA]</scope>
    <source>
        <strain evidence="11 12">KCTC 19936</strain>
    </source>
</reference>
<evidence type="ECO:0000256" key="3">
    <source>
        <dbReference type="ARBA" id="ARBA00022670"/>
    </source>
</evidence>
<dbReference type="EMBL" id="AVPJ01000001">
    <property type="protein sequence ID" value="KGN34725.1"/>
    <property type="molecule type" value="Genomic_DNA"/>
</dbReference>
<feature type="chain" id="PRO_5001964113" evidence="9">
    <location>
        <begin position="30"/>
        <end position="695"/>
    </location>
</feature>
<dbReference type="PROSITE" id="PS52035">
    <property type="entry name" value="PEPTIDASE_M14"/>
    <property type="match status" value="1"/>
</dbReference>
<dbReference type="STRING" id="1385520.N802_01225"/>
<dbReference type="Pfam" id="PF00246">
    <property type="entry name" value="Peptidase_M14"/>
    <property type="match status" value="1"/>
</dbReference>
<comment type="similarity">
    <text evidence="2 7">Belongs to the peptidase M14 family.</text>
</comment>
<name>A0A0A0JBD4_9MICO</name>
<feature type="signal peptide" evidence="9">
    <location>
        <begin position="1"/>
        <end position="29"/>
    </location>
</feature>
<dbReference type="Gene3D" id="2.60.120.380">
    <property type="match status" value="1"/>
</dbReference>
<dbReference type="eggNOG" id="COG2866">
    <property type="taxonomic scope" value="Bacteria"/>
</dbReference>
<organism evidence="11 12">
    <name type="scientific">Knoellia sinensis KCTC 19936</name>
    <dbReference type="NCBI Taxonomy" id="1385520"/>
    <lineage>
        <taxon>Bacteria</taxon>
        <taxon>Bacillati</taxon>
        <taxon>Actinomycetota</taxon>
        <taxon>Actinomycetes</taxon>
        <taxon>Micrococcales</taxon>
        <taxon>Intrasporangiaceae</taxon>
        <taxon>Knoellia</taxon>
    </lineage>
</organism>
<dbReference type="PANTHER" id="PTHR11705:SF143">
    <property type="entry name" value="SLL0236 PROTEIN"/>
    <property type="match status" value="1"/>
</dbReference>
<gene>
    <name evidence="11" type="ORF">N802_01225</name>
</gene>
<keyword evidence="4" id="KW-0378">Hydrolase</keyword>
<keyword evidence="9" id="KW-0732">Signal</keyword>
<evidence type="ECO:0000313" key="11">
    <source>
        <dbReference type="EMBL" id="KGN34725.1"/>
    </source>
</evidence>
<proteinExistence type="inferred from homology"/>
<dbReference type="AlphaFoldDB" id="A0A0A0JBD4"/>
<evidence type="ECO:0000256" key="7">
    <source>
        <dbReference type="PROSITE-ProRule" id="PRU01379"/>
    </source>
</evidence>
<evidence type="ECO:0000256" key="6">
    <source>
        <dbReference type="ARBA" id="ARBA00023049"/>
    </source>
</evidence>
<dbReference type="GO" id="GO:0006508">
    <property type="term" value="P:proteolysis"/>
    <property type="evidence" value="ECO:0007669"/>
    <property type="project" value="UniProtKB-KW"/>
</dbReference>
<evidence type="ECO:0000256" key="2">
    <source>
        <dbReference type="ARBA" id="ARBA00005988"/>
    </source>
</evidence>
<dbReference type="GO" id="GO:0008270">
    <property type="term" value="F:zinc ion binding"/>
    <property type="evidence" value="ECO:0007669"/>
    <property type="project" value="InterPro"/>
</dbReference>
<dbReference type="GO" id="GO:0005615">
    <property type="term" value="C:extracellular space"/>
    <property type="evidence" value="ECO:0007669"/>
    <property type="project" value="TreeGrafter"/>
</dbReference>
<evidence type="ECO:0000256" key="8">
    <source>
        <dbReference type="SAM" id="MobiDB-lite"/>
    </source>
</evidence>
<evidence type="ECO:0000256" key="9">
    <source>
        <dbReference type="SAM" id="SignalP"/>
    </source>
</evidence>
<feature type="domain" description="Peptidase M14" evidence="10">
    <location>
        <begin position="128"/>
        <end position="439"/>
    </location>
</feature>
<keyword evidence="5" id="KW-0862">Zinc</keyword>
<dbReference type="Proteomes" id="UP000030002">
    <property type="component" value="Unassembled WGS sequence"/>
</dbReference>
<evidence type="ECO:0000313" key="12">
    <source>
        <dbReference type="Proteomes" id="UP000030002"/>
    </source>
</evidence>
<dbReference type="Gene3D" id="3.40.630.10">
    <property type="entry name" value="Zn peptidases"/>
    <property type="match status" value="1"/>
</dbReference>
<dbReference type="SUPFAM" id="SSF53187">
    <property type="entry name" value="Zn-dependent exopeptidases"/>
    <property type="match status" value="1"/>
</dbReference>